<evidence type="ECO:0008006" key="3">
    <source>
        <dbReference type="Google" id="ProtNLM"/>
    </source>
</evidence>
<proteinExistence type="predicted"/>
<dbReference type="RefSeq" id="WP_387974636.1">
    <property type="nucleotide sequence ID" value="NZ_JBHRWO010000010.1"/>
</dbReference>
<gene>
    <name evidence="1" type="ORF">ACFO8M_10990</name>
</gene>
<sequence>MAFVSIAGCATEPELNDDYATYAVLSDPIPLTPIPGADIAAWAEAIDGLDFGEWLSSGDLVTDQYVPARAEPVEDPRVGGDRLSWVMEGEPPHVDTDFTFNARAVTDVDEGVLSIYCAADYDIHTEYLDEALTSPVFDEVRRNLQSCMTGSGNDAIGPDVLSAWLNEQMDAAEATYAADKSQYRYEASTMLDVANVLVWFDSSERETSVSLSVDPRAEPGPS</sequence>
<keyword evidence="2" id="KW-1185">Reference proteome</keyword>
<dbReference type="Proteomes" id="UP001595712">
    <property type="component" value="Unassembled WGS sequence"/>
</dbReference>
<comment type="caution">
    <text evidence="1">The sequence shown here is derived from an EMBL/GenBank/DDBJ whole genome shotgun (WGS) entry which is preliminary data.</text>
</comment>
<evidence type="ECO:0000313" key="1">
    <source>
        <dbReference type="EMBL" id="MFC3493010.1"/>
    </source>
</evidence>
<protein>
    <recommendedName>
        <fullName evidence="3">Lipoprotein</fullName>
    </recommendedName>
</protein>
<accession>A0ABV7PX48</accession>
<name>A0ABV7PX48_9ACTN</name>
<reference evidence="2" key="1">
    <citation type="journal article" date="2019" name="Int. J. Syst. Evol. Microbiol.">
        <title>The Global Catalogue of Microorganisms (GCM) 10K type strain sequencing project: providing services to taxonomists for standard genome sequencing and annotation.</title>
        <authorList>
            <consortium name="The Broad Institute Genomics Platform"/>
            <consortium name="The Broad Institute Genome Sequencing Center for Infectious Disease"/>
            <person name="Wu L."/>
            <person name="Ma J."/>
        </authorList>
    </citation>
    <scope>NUCLEOTIDE SEQUENCE [LARGE SCALE GENOMIC DNA]</scope>
    <source>
        <strain evidence="2">CGMCC 4.7396</strain>
    </source>
</reference>
<evidence type="ECO:0000313" key="2">
    <source>
        <dbReference type="Proteomes" id="UP001595712"/>
    </source>
</evidence>
<organism evidence="1 2">
    <name type="scientific">Glycomyces rhizosphaerae</name>
    <dbReference type="NCBI Taxonomy" id="2054422"/>
    <lineage>
        <taxon>Bacteria</taxon>
        <taxon>Bacillati</taxon>
        <taxon>Actinomycetota</taxon>
        <taxon>Actinomycetes</taxon>
        <taxon>Glycomycetales</taxon>
        <taxon>Glycomycetaceae</taxon>
        <taxon>Glycomyces</taxon>
    </lineage>
</organism>
<dbReference type="EMBL" id="JBHRWO010000010">
    <property type="protein sequence ID" value="MFC3493010.1"/>
    <property type="molecule type" value="Genomic_DNA"/>
</dbReference>